<dbReference type="PRINTS" id="PR01374">
    <property type="entry name" value="TONBPROTEIN"/>
</dbReference>
<evidence type="ECO:0000256" key="9">
    <source>
        <dbReference type="ARBA" id="ARBA00023136"/>
    </source>
</evidence>
<dbReference type="PANTHER" id="PTHR33446">
    <property type="entry name" value="PROTEIN TONB-RELATED"/>
    <property type="match status" value="1"/>
</dbReference>
<name>A0A4R5W274_9BURK</name>
<evidence type="ECO:0000256" key="4">
    <source>
        <dbReference type="ARBA" id="ARBA00022475"/>
    </source>
</evidence>
<evidence type="ECO:0000256" key="2">
    <source>
        <dbReference type="ARBA" id="ARBA00006555"/>
    </source>
</evidence>
<keyword evidence="8" id="KW-1133">Transmembrane helix</keyword>
<sequence length="259" mass="27530">MSALTFESFASSPRRNPSRRVARPVNKLVDPQLQAAQQQAAIESIRERNSSISKGNKGAISALVVATVILHIVILNSFNREGQVEPISAKPAPVEIELAPPPPPPPEPPKPIEKVKPQPAPAKLAPNIPVVRSNVPIDNTPSPDAVQVAPAPPPVVAAAPAPAPEPVTEPRGFAGYLNNPAATYPPQALLKRIQGRVILNVHVLASGRADEVTVFKTSGERILDDSAVKTVASWLFDPAKRGNTPIDGWVKVPVNFKIS</sequence>
<evidence type="ECO:0000256" key="5">
    <source>
        <dbReference type="ARBA" id="ARBA00022519"/>
    </source>
</evidence>
<dbReference type="SUPFAM" id="SSF74653">
    <property type="entry name" value="TolA/TonB C-terminal domain"/>
    <property type="match status" value="1"/>
</dbReference>
<evidence type="ECO:0000256" key="8">
    <source>
        <dbReference type="ARBA" id="ARBA00022989"/>
    </source>
</evidence>
<dbReference type="GO" id="GO:0015031">
    <property type="term" value="P:protein transport"/>
    <property type="evidence" value="ECO:0007669"/>
    <property type="project" value="UniProtKB-UniRule"/>
</dbReference>
<evidence type="ECO:0000313" key="13">
    <source>
        <dbReference type="EMBL" id="TDK66475.1"/>
    </source>
</evidence>
<keyword evidence="9" id="KW-0472">Membrane</keyword>
<dbReference type="EMBL" id="SMYL01000003">
    <property type="protein sequence ID" value="TDK66475.1"/>
    <property type="molecule type" value="Genomic_DNA"/>
</dbReference>
<evidence type="ECO:0000256" key="11">
    <source>
        <dbReference type="SAM" id="MobiDB-lite"/>
    </source>
</evidence>
<dbReference type="InterPro" id="IPR006260">
    <property type="entry name" value="TonB/TolA_C"/>
</dbReference>
<evidence type="ECO:0000256" key="7">
    <source>
        <dbReference type="ARBA" id="ARBA00022927"/>
    </source>
</evidence>
<dbReference type="InterPro" id="IPR051045">
    <property type="entry name" value="TonB-dependent_transducer"/>
</dbReference>
<evidence type="ECO:0000313" key="14">
    <source>
        <dbReference type="Proteomes" id="UP000294829"/>
    </source>
</evidence>
<dbReference type="Gene3D" id="3.30.1150.10">
    <property type="match status" value="1"/>
</dbReference>
<keyword evidence="5 10" id="KW-0997">Cell inner membrane</keyword>
<dbReference type="PROSITE" id="PS52015">
    <property type="entry name" value="TONB_CTD"/>
    <property type="match status" value="1"/>
</dbReference>
<comment type="subcellular location">
    <subcellularLocation>
        <location evidence="1 10">Cell inner membrane</location>
        <topology evidence="1 10">Single-pass membrane protein</topology>
        <orientation evidence="1 10">Periplasmic side</orientation>
    </subcellularLocation>
</comment>
<keyword evidence="3 10" id="KW-0813">Transport</keyword>
<evidence type="ECO:0000256" key="10">
    <source>
        <dbReference type="RuleBase" id="RU362123"/>
    </source>
</evidence>
<evidence type="ECO:0000256" key="1">
    <source>
        <dbReference type="ARBA" id="ARBA00004383"/>
    </source>
</evidence>
<dbReference type="AlphaFoldDB" id="A0A4R5W274"/>
<dbReference type="PANTHER" id="PTHR33446:SF2">
    <property type="entry name" value="PROTEIN TONB"/>
    <property type="match status" value="1"/>
</dbReference>
<feature type="compositionally biased region" description="Pro residues" evidence="11">
    <location>
        <begin position="99"/>
        <end position="109"/>
    </location>
</feature>
<dbReference type="GO" id="GO:0015891">
    <property type="term" value="P:siderophore transport"/>
    <property type="evidence" value="ECO:0007669"/>
    <property type="project" value="InterPro"/>
</dbReference>
<dbReference type="Proteomes" id="UP000294829">
    <property type="component" value="Unassembled WGS sequence"/>
</dbReference>
<dbReference type="GO" id="GO:0030288">
    <property type="term" value="C:outer membrane-bounded periplasmic space"/>
    <property type="evidence" value="ECO:0007669"/>
    <property type="project" value="InterPro"/>
</dbReference>
<keyword evidence="10" id="KW-0735">Signal-anchor</keyword>
<comment type="similarity">
    <text evidence="2 10">Belongs to the TonB family.</text>
</comment>
<feature type="region of interest" description="Disordered" evidence="11">
    <location>
        <begin position="1"/>
        <end position="23"/>
    </location>
</feature>
<evidence type="ECO:0000259" key="12">
    <source>
        <dbReference type="PROSITE" id="PS52015"/>
    </source>
</evidence>
<dbReference type="GO" id="GO:0098797">
    <property type="term" value="C:plasma membrane protein complex"/>
    <property type="evidence" value="ECO:0007669"/>
    <property type="project" value="TreeGrafter"/>
</dbReference>
<proteinExistence type="inferred from homology"/>
<protein>
    <recommendedName>
        <fullName evidence="10">Protein TonB</fullName>
    </recommendedName>
</protein>
<organism evidence="13 14">
    <name type="scientific">Sapientia aquatica</name>
    <dbReference type="NCBI Taxonomy" id="1549640"/>
    <lineage>
        <taxon>Bacteria</taxon>
        <taxon>Pseudomonadati</taxon>
        <taxon>Pseudomonadota</taxon>
        <taxon>Betaproteobacteria</taxon>
        <taxon>Burkholderiales</taxon>
        <taxon>Oxalobacteraceae</taxon>
        <taxon>Sapientia</taxon>
    </lineage>
</organism>
<keyword evidence="14" id="KW-1185">Reference proteome</keyword>
<dbReference type="RefSeq" id="WP_133327395.1">
    <property type="nucleotide sequence ID" value="NZ_SMYL01000003.1"/>
</dbReference>
<dbReference type="GO" id="GO:0031992">
    <property type="term" value="F:energy transducer activity"/>
    <property type="evidence" value="ECO:0007669"/>
    <property type="project" value="InterPro"/>
</dbReference>
<keyword evidence="7 10" id="KW-0653">Protein transport</keyword>
<dbReference type="GO" id="GO:0055085">
    <property type="term" value="P:transmembrane transport"/>
    <property type="evidence" value="ECO:0007669"/>
    <property type="project" value="InterPro"/>
</dbReference>
<gene>
    <name evidence="13" type="ORF">E2I14_08370</name>
</gene>
<dbReference type="InterPro" id="IPR003538">
    <property type="entry name" value="TonB"/>
</dbReference>
<feature type="domain" description="TonB C-terminal" evidence="12">
    <location>
        <begin position="169"/>
        <end position="259"/>
    </location>
</feature>
<dbReference type="OrthoDB" id="9792439at2"/>
<feature type="region of interest" description="Disordered" evidence="11">
    <location>
        <begin position="94"/>
        <end position="125"/>
    </location>
</feature>
<dbReference type="Pfam" id="PF03544">
    <property type="entry name" value="TonB_C"/>
    <property type="match status" value="1"/>
</dbReference>
<accession>A0A4R5W274</accession>
<keyword evidence="6" id="KW-0812">Transmembrane</keyword>
<reference evidence="13 14" key="1">
    <citation type="submission" date="2019-03" db="EMBL/GenBank/DDBJ databases">
        <title>Sapientia aquatica gen. nov., sp. nov., isolated from a crater lake.</title>
        <authorList>
            <person name="Felfoldi T."/>
            <person name="Szabo A."/>
            <person name="Toth E."/>
            <person name="Schumann P."/>
            <person name="Keki Z."/>
            <person name="Marialigeti K."/>
            <person name="Mathe I."/>
        </authorList>
    </citation>
    <scope>NUCLEOTIDE SEQUENCE [LARGE SCALE GENOMIC DNA]</scope>
    <source>
        <strain evidence="13 14">SA-152</strain>
    </source>
</reference>
<evidence type="ECO:0000256" key="3">
    <source>
        <dbReference type="ARBA" id="ARBA00022448"/>
    </source>
</evidence>
<evidence type="ECO:0000256" key="6">
    <source>
        <dbReference type="ARBA" id="ARBA00022692"/>
    </source>
</evidence>
<comment type="function">
    <text evidence="10">Interacts with outer membrane receptor proteins that carry out high-affinity binding and energy dependent uptake into the periplasmic space of specific substrates. It could act to transduce energy from the cytoplasmic membrane to specific energy-requiring processes in the outer membrane, resulting in the release into the periplasm of ligands bound by these outer membrane proteins.</text>
</comment>
<dbReference type="NCBIfam" id="TIGR01352">
    <property type="entry name" value="tonB_Cterm"/>
    <property type="match status" value="1"/>
</dbReference>
<keyword evidence="4 10" id="KW-1003">Cell membrane</keyword>
<dbReference type="InterPro" id="IPR037682">
    <property type="entry name" value="TonB_C"/>
</dbReference>
<comment type="caution">
    <text evidence="13">The sequence shown here is derived from an EMBL/GenBank/DDBJ whole genome shotgun (WGS) entry which is preliminary data.</text>
</comment>